<dbReference type="GO" id="GO:0032993">
    <property type="term" value="C:protein-DNA complex"/>
    <property type="evidence" value="ECO:0007669"/>
    <property type="project" value="TreeGrafter"/>
</dbReference>
<comment type="caution">
    <text evidence="6">The sequence shown here is derived from an EMBL/GenBank/DDBJ whole genome shotgun (WGS) entry which is preliminary data.</text>
</comment>
<gene>
    <name evidence="6" type="primary">hcaR</name>
    <name evidence="6" type="ORF">GKJPGBOP_07806</name>
</gene>
<keyword evidence="3" id="KW-0238">DNA-binding</keyword>
<dbReference type="InterPro" id="IPR005119">
    <property type="entry name" value="LysR_subst-bd"/>
</dbReference>
<name>A0A401WFE4_STREY</name>
<dbReference type="GO" id="GO:0003677">
    <property type="term" value="F:DNA binding"/>
    <property type="evidence" value="ECO:0007669"/>
    <property type="project" value="UniProtKB-KW"/>
</dbReference>
<evidence type="ECO:0000256" key="2">
    <source>
        <dbReference type="ARBA" id="ARBA00023015"/>
    </source>
</evidence>
<dbReference type="Gene3D" id="3.40.190.10">
    <property type="entry name" value="Periplasmic binding protein-like II"/>
    <property type="match status" value="2"/>
</dbReference>
<dbReference type="Gene3D" id="1.10.10.10">
    <property type="entry name" value="Winged helix-like DNA-binding domain superfamily/Winged helix DNA-binding domain"/>
    <property type="match status" value="1"/>
</dbReference>
<dbReference type="PROSITE" id="PS50931">
    <property type="entry name" value="HTH_LYSR"/>
    <property type="match status" value="1"/>
</dbReference>
<dbReference type="CDD" id="cd08414">
    <property type="entry name" value="PBP2_LTTR_aromatics_like"/>
    <property type="match status" value="1"/>
</dbReference>
<dbReference type="InterPro" id="IPR000847">
    <property type="entry name" value="LysR_HTH_N"/>
</dbReference>
<organism evidence="6 7">
    <name type="scientific">Streptomyces paromomycinus</name>
    <name type="common">Streptomyces rimosus subsp. paromomycinus</name>
    <dbReference type="NCBI Taxonomy" id="92743"/>
    <lineage>
        <taxon>Bacteria</taxon>
        <taxon>Bacillati</taxon>
        <taxon>Actinomycetota</taxon>
        <taxon>Actinomycetes</taxon>
        <taxon>Kitasatosporales</taxon>
        <taxon>Streptomycetaceae</taxon>
        <taxon>Streptomyces</taxon>
    </lineage>
</organism>
<evidence type="ECO:0000259" key="5">
    <source>
        <dbReference type="PROSITE" id="PS50931"/>
    </source>
</evidence>
<dbReference type="AlphaFoldDB" id="A0A401WFE4"/>
<evidence type="ECO:0000256" key="3">
    <source>
        <dbReference type="ARBA" id="ARBA00023125"/>
    </source>
</evidence>
<comment type="similarity">
    <text evidence="1">Belongs to the LysR transcriptional regulatory family.</text>
</comment>
<keyword evidence="7" id="KW-1185">Reference proteome</keyword>
<dbReference type="Pfam" id="PF00126">
    <property type="entry name" value="HTH_1"/>
    <property type="match status" value="1"/>
</dbReference>
<dbReference type="SUPFAM" id="SSF46785">
    <property type="entry name" value="Winged helix' DNA-binding domain"/>
    <property type="match status" value="1"/>
</dbReference>
<evidence type="ECO:0000256" key="4">
    <source>
        <dbReference type="ARBA" id="ARBA00023163"/>
    </source>
</evidence>
<dbReference type="GO" id="GO:0003700">
    <property type="term" value="F:DNA-binding transcription factor activity"/>
    <property type="evidence" value="ECO:0007669"/>
    <property type="project" value="InterPro"/>
</dbReference>
<evidence type="ECO:0000313" key="7">
    <source>
        <dbReference type="Proteomes" id="UP000286746"/>
    </source>
</evidence>
<evidence type="ECO:0000313" key="6">
    <source>
        <dbReference type="EMBL" id="GCD48010.1"/>
    </source>
</evidence>
<protein>
    <submittedName>
        <fullName evidence="6">LysR family transcriptional regulator</fullName>
    </submittedName>
</protein>
<reference evidence="6 7" key="1">
    <citation type="submission" date="2018-11" db="EMBL/GenBank/DDBJ databases">
        <title>Whole genome sequence of Streptomyces paromomycinus NBRC 15454(T).</title>
        <authorList>
            <person name="Komaki H."/>
            <person name="Tamura T."/>
        </authorList>
    </citation>
    <scope>NUCLEOTIDE SEQUENCE [LARGE SCALE GENOMIC DNA]</scope>
    <source>
        <strain evidence="6 7">NBRC 15454</strain>
    </source>
</reference>
<dbReference type="PANTHER" id="PTHR30346">
    <property type="entry name" value="TRANSCRIPTIONAL DUAL REGULATOR HCAR-RELATED"/>
    <property type="match status" value="1"/>
</dbReference>
<dbReference type="Proteomes" id="UP000286746">
    <property type="component" value="Unassembled WGS sequence"/>
</dbReference>
<dbReference type="FunFam" id="1.10.10.10:FF:000001">
    <property type="entry name" value="LysR family transcriptional regulator"/>
    <property type="match status" value="1"/>
</dbReference>
<evidence type="ECO:0000256" key="1">
    <source>
        <dbReference type="ARBA" id="ARBA00009437"/>
    </source>
</evidence>
<keyword evidence="4" id="KW-0804">Transcription</keyword>
<dbReference type="PRINTS" id="PR00039">
    <property type="entry name" value="HTHLYSR"/>
</dbReference>
<dbReference type="InterPro" id="IPR036388">
    <property type="entry name" value="WH-like_DNA-bd_sf"/>
</dbReference>
<proteinExistence type="inferred from homology"/>
<sequence length="336" mass="35894">MKAQYTRTYGSTPARLRHDVEFTARRPTASNTDPVLPIPHGYRCRMELRVLRYFVAVAEELHFGRAAVRLQMTQPPLSRAIRQLEADLGCVLLDRSPAGVALTPAGAVLLDEARTLLERADQARVRVAAAAGTATLTVGTLADSAGQAGTRLAAAYRARHPHVEVRIREAGLTDPTTGLRAGLVDVALTRAPFDTTGLTTHVLRSDPVGAVLRTDDPLAGRGSLRLADLAGRPWFRFPDGTDPVWAAFWGGRHTARRSGPVVRTAQECLQSVLWSGTVGLIPLGHPLPEGLTADPLADMPPSHLVIAWNGADPGPLVRSFVRIATAAWNHGGAAAA</sequence>
<keyword evidence="2" id="KW-0805">Transcription regulation</keyword>
<dbReference type="PANTHER" id="PTHR30346:SF0">
    <property type="entry name" value="HCA OPERON TRANSCRIPTIONAL ACTIVATOR HCAR"/>
    <property type="match status" value="1"/>
</dbReference>
<dbReference type="EMBL" id="BHZD01000001">
    <property type="protein sequence ID" value="GCD48010.1"/>
    <property type="molecule type" value="Genomic_DNA"/>
</dbReference>
<dbReference type="InterPro" id="IPR036390">
    <property type="entry name" value="WH_DNA-bd_sf"/>
</dbReference>
<dbReference type="Pfam" id="PF03466">
    <property type="entry name" value="LysR_substrate"/>
    <property type="match status" value="1"/>
</dbReference>
<feature type="domain" description="HTH lysR-type" evidence="5">
    <location>
        <begin position="46"/>
        <end position="103"/>
    </location>
</feature>
<accession>A0A401WFE4</accession>
<dbReference type="SUPFAM" id="SSF53850">
    <property type="entry name" value="Periplasmic binding protein-like II"/>
    <property type="match status" value="1"/>
</dbReference>